<proteinExistence type="predicted"/>
<dbReference type="EMBL" id="JAACJS010000012">
    <property type="protein sequence ID" value="NCI50067.1"/>
    <property type="molecule type" value="Genomic_DNA"/>
</dbReference>
<keyword evidence="1" id="KW-0812">Transmembrane</keyword>
<evidence type="ECO:0000256" key="1">
    <source>
        <dbReference type="SAM" id="Phobius"/>
    </source>
</evidence>
<keyword evidence="3" id="KW-1185">Reference proteome</keyword>
<organism evidence="2 3">
    <name type="scientific">Sediminibacterium roseum</name>
    <dbReference type="NCBI Taxonomy" id="1978412"/>
    <lineage>
        <taxon>Bacteria</taxon>
        <taxon>Pseudomonadati</taxon>
        <taxon>Bacteroidota</taxon>
        <taxon>Chitinophagia</taxon>
        <taxon>Chitinophagales</taxon>
        <taxon>Chitinophagaceae</taxon>
        <taxon>Sediminibacterium</taxon>
    </lineage>
</organism>
<protein>
    <submittedName>
        <fullName evidence="2">Uncharacterized protein</fullName>
    </submittedName>
</protein>
<feature type="transmembrane region" description="Helical" evidence="1">
    <location>
        <begin position="20"/>
        <end position="43"/>
    </location>
</feature>
<evidence type="ECO:0000313" key="3">
    <source>
        <dbReference type="Proteomes" id="UP000753802"/>
    </source>
</evidence>
<keyword evidence="1" id="KW-0472">Membrane</keyword>
<reference evidence="2 3" key="1">
    <citation type="submission" date="2020-01" db="EMBL/GenBank/DDBJ databases">
        <title>Genome analysis.</title>
        <authorList>
            <person name="Wu S."/>
            <person name="Wang G."/>
        </authorList>
    </citation>
    <scope>NUCLEOTIDE SEQUENCE [LARGE SCALE GENOMIC DNA]</scope>
    <source>
        <strain evidence="2 3">SYL130</strain>
    </source>
</reference>
<accession>A0ABW9ZWH9</accession>
<dbReference type="Proteomes" id="UP000753802">
    <property type="component" value="Unassembled WGS sequence"/>
</dbReference>
<gene>
    <name evidence="2" type="ORF">GWC95_09045</name>
</gene>
<name>A0ABW9ZWH9_9BACT</name>
<keyword evidence="1" id="KW-1133">Transmembrane helix</keyword>
<sequence>MAVPFNILKTHLANAGKRKITWILLIVFATMVGLHFFIFDFMVPKTAPLAMPFKWRRVPLRENRETVRGYYGVPEPSHASVAADEWLRGEKGKLYILKVYYINDTVAASYSVRYRYDRWFGAREYVIDSGAIR</sequence>
<dbReference type="RefSeq" id="WP_161818381.1">
    <property type="nucleotide sequence ID" value="NZ_JAACJS010000012.1"/>
</dbReference>
<comment type="caution">
    <text evidence="2">The sequence shown here is derived from an EMBL/GenBank/DDBJ whole genome shotgun (WGS) entry which is preliminary data.</text>
</comment>
<evidence type="ECO:0000313" key="2">
    <source>
        <dbReference type="EMBL" id="NCI50067.1"/>
    </source>
</evidence>